<sequence>MIRKEFCAENFTRVPEAVERGADRIELCDRLDLGGTTPSKEVIRETVAYAKQHGVEVIVMIRPRGGSFVYSEAEKAQMLKEAEQAVNLSVDGIVSGALTKDNEVDWPFLDDLLKRTGDRQMVFHMAFDGLPRERQLETLDGLIERGVTRLLTRGGPHGSALENSHWINELSEKAGRGLEILAGGGITADNLNQAIEKIRTSQFHGTKIVFD</sequence>
<dbReference type="PANTHER" id="PTHR12598:SF0">
    <property type="entry name" value="COPPER HOMEOSTASIS PROTEIN CUTC HOMOLOG"/>
    <property type="match status" value="1"/>
</dbReference>
<dbReference type="Pfam" id="PF03932">
    <property type="entry name" value="CutC"/>
    <property type="match status" value="1"/>
</dbReference>
<dbReference type="Proteomes" id="UP000199612">
    <property type="component" value="Unassembled WGS sequence"/>
</dbReference>
<dbReference type="PANTHER" id="PTHR12598">
    <property type="entry name" value="COPPER HOMEOSTASIS PROTEIN CUTC"/>
    <property type="match status" value="1"/>
</dbReference>
<dbReference type="Gene3D" id="3.20.20.380">
    <property type="entry name" value="Copper homeostasis (CutC) domain"/>
    <property type="match status" value="1"/>
</dbReference>
<gene>
    <name evidence="2" type="primary">cutC</name>
    <name evidence="3" type="ORF">SAMN04488102_103287</name>
</gene>
<proteinExistence type="inferred from homology"/>
<evidence type="ECO:0000256" key="1">
    <source>
        <dbReference type="ARBA" id="ARBA00007768"/>
    </source>
</evidence>
<dbReference type="STRING" id="753702.SAMN04488102_103287"/>
<dbReference type="InterPro" id="IPR036822">
    <property type="entry name" value="CutC-like_dom_sf"/>
</dbReference>
<comment type="similarity">
    <text evidence="1 2">Belongs to the CutC family.</text>
</comment>
<keyword evidence="2" id="KW-0963">Cytoplasm</keyword>
<accession>A0A1I1H5X6</accession>
<protein>
    <recommendedName>
        <fullName evidence="2">PF03932 family protein CutC</fullName>
    </recommendedName>
</protein>
<dbReference type="EMBL" id="FOLT01000003">
    <property type="protein sequence ID" value="SFC16833.1"/>
    <property type="molecule type" value="Genomic_DNA"/>
</dbReference>
<dbReference type="AlphaFoldDB" id="A0A1I1H5X6"/>
<name>A0A1I1H5X6_9LACT</name>
<reference evidence="4" key="1">
    <citation type="submission" date="2016-10" db="EMBL/GenBank/DDBJ databases">
        <authorList>
            <person name="Varghese N."/>
            <person name="Submissions S."/>
        </authorList>
    </citation>
    <scope>NUCLEOTIDE SEQUENCE [LARGE SCALE GENOMIC DNA]</scope>
    <source>
        <strain evidence="4">DSM 23664</strain>
    </source>
</reference>
<organism evidence="3 4">
    <name type="scientific">Alkalibacterium subtropicum</name>
    <dbReference type="NCBI Taxonomy" id="753702"/>
    <lineage>
        <taxon>Bacteria</taxon>
        <taxon>Bacillati</taxon>
        <taxon>Bacillota</taxon>
        <taxon>Bacilli</taxon>
        <taxon>Lactobacillales</taxon>
        <taxon>Carnobacteriaceae</taxon>
        <taxon>Alkalibacterium</taxon>
    </lineage>
</organism>
<evidence type="ECO:0000256" key="2">
    <source>
        <dbReference type="HAMAP-Rule" id="MF_00795"/>
    </source>
</evidence>
<dbReference type="GO" id="GO:0005737">
    <property type="term" value="C:cytoplasm"/>
    <property type="evidence" value="ECO:0007669"/>
    <property type="project" value="UniProtKB-SubCell"/>
</dbReference>
<evidence type="ECO:0000313" key="3">
    <source>
        <dbReference type="EMBL" id="SFC16833.1"/>
    </source>
</evidence>
<dbReference type="SUPFAM" id="SSF110395">
    <property type="entry name" value="CutC-like"/>
    <property type="match status" value="1"/>
</dbReference>
<comment type="subcellular location">
    <subcellularLocation>
        <location evidence="2">Cytoplasm</location>
    </subcellularLocation>
</comment>
<dbReference type="HAMAP" id="MF_00795">
    <property type="entry name" value="CutC"/>
    <property type="match status" value="1"/>
</dbReference>
<dbReference type="RefSeq" id="WP_177188597.1">
    <property type="nucleotide sequence ID" value="NZ_FOLT01000003.1"/>
</dbReference>
<dbReference type="GO" id="GO:0005507">
    <property type="term" value="F:copper ion binding"/>
    <property type="evidence" value="ECO:0007669"/>
    <property type="project" value="TreeGrafter"/>
</dbReference>
<keyword evidence="4" id="KW-1185">Reference proteome</keyword>
<comment type="caution">
    <text evidence="2">Once thought to be involved in copper homeostasis, experiments in E.coli have shown this is not the case.</text>
</comment>
<evidence type="ECO:0000313" key="4">
    <source>
        <dbReference type="Proteomes" id="UP000199612"/>
    </source>
</evidence>
<dbReference type="InterPro" id="IPR005627">
    <property type="entry name" value="CutC-like"/>
</dbReference>